<feature type="compositionally biased region" description="Low complexity" evidence="1">
    <location>
        <begin position="36"/>
        <end position="56"/>
    </location>
</feature>
<reference evidence="2" key="1">
    <citation type="submission" date="2022-10" db="EMBL/GenBank/DDBJ databases">
        <title>The complete genomes of actinobacterial strains from the NBC collection.</title>
        <authorList>
            <person name="Joergensen T.S."/>
            <person name="Alvarez Arevalo M."/>
            <person name="Sterndorff E.B."/>
            <person name="Faurdal D."/>
            <person name="Vuksanovic O."/>
            <person name="Mourched A.-S."/>
            <person name="Charusanti P."/>
            <person name="Shaw S."/>
            <person name="Blin K."/>
            <person name="Weber T."/>
        </authorList>
    </citation>
    <scope>NUCLEOTIDE SEQUENCE</scope>
    <source>
        <strain evidence="2">NBC_00049</strain>
    </source>
</reference>
<dbReference type="GO" id="GO:0004658">
    <property type="term" value="F:propionyl-CoA carboxylase activity"/>
    <property type="evidence" value="ECO:0007669"/>
    <property type="project" value="InterPro"/>
</dbReference>
<sequence>MSAQPEPPVIRTTRGAPDATEVAALTAVLLAALAAAGAPRRAPAAPRRQPGWARPAHGAVQAGSWGGRPHPSWRPVL</sequence>
<dbReference type="AlphaFoldDB" id="A0AAU2JVD4"/>
<evidence type="ECO:0000256" key="1">
    <source>
        <dbReference type="SAM" id="MobiDB-lite"/>
    </source>
</evidence>
<protein>
    <submittedName>
        <fullName evidence="2">Acyl-CoA carboxylase subunit epsilon</fullName>
    </submittedName>
</protein>
<feature type="region of interest" description="Disordered" evidence="1">
    <location>
        <begin position="36"/>
        <end position="77"/>
    </location>
</feature>
<evidence type="ECO:0000313" key="2">
    <source>
        <dbReference type="EMBL" id="WTU76752.1"/>
    </source>
</evidence>
<dbReference type="Pfam" id="PF13822">
    <property type="entry name" value="ACC_epsilon"/>
    <property type="match status" value="1"/>
</dbReference>
<dbReference type="GO" id="GO:0003989">
    <property type="term" value="F:acetyl-CoA carboxylase activity"/>
    <property type="evidence" value="ECO:0007669"/>
    <property type="project" value="InterPro"/>
</dbReference>
<gene>
    <name evidence="2" type="ORF">OG327_27380</name>
</gene>
<proteinExistence type="predicted"/>
<dbReference type="InterPro" id="IPR032716">
    <property type="entry name" value="ACC_epsilon"/>
</dbReference>
<dbReference type="EMBL" id="CP108264">
    <property type="protein sequence ID" value="WTU76752.1"/>
    <property type="molecule type" value="Genomic_DNA"/>
</dbReference>
<accession>A0AAU2JVD4</accession>
<organism evidence="2">
    <name type="scientific">Streptomyces sp. NBC_00049</name>
    <dbReference type="NCBI Taxonomy" id="2903617"/>
    <lineage>
        <taxon>Bacteria</taxon>
        <taxon>Bacillati</taxon>
        <taxon>Actinomycetota</taxon>
        <taxon>Actinomycetes</taxon>
        <taxon>Kitasatosporales</taxon>
        <taxon>Streptomycetaceae</taxon>
        <taxon>Streptomyces</taxon>
    </lineage>
</organism>
<name>A0AAU2JVD4_9ACTN</name>